<reference evidence="15" key="1">
    <citation type="submission" date="2023-03" db="EMBL/GenBank/DDBJ databases">
        <title>Lomoglobus Profundus gen. nov., sp. nov., a novel member of the phylum Verrucomicrobia, isolated from deep-marine sediment of South China Sea.</title>
        <authorList>
            <person name="Ahmad T."/>
            <person name="Ishaq S.E."/>
            <person name="Wang F."/>
        </authorList>
    </citation>
    <scope>NUCLEOTIDE SEQUENCE</scope>
    <source>
        <strain evidence="15">LMO-M01</strain>
    </source>
</reference>
<dbReference type="PANTHER" id="PTHR45339">
    <property type="entry name" value="HYBRID SIGNAL TRANSDUCTION HISTIDINE KINASE J"/>
    <property type="match status" value="1"/>
</dbReference>
<gene>
    <name evidence="15" type="ORF">PXH66_20090</name>
</gene>
<keyword evidence="5" id="KW-0808">Transferase</keyword>
<keyword evidence="7" id="KW-0418">Kinase</keyword>
<comment type="subcellular location">
    <subcellularLocation>
        <location evidence="2">Membrane</location>
    </subcellularLocation>
</comment>
<dbReference type="Pfam" id="PF02518">
    <property type="entry name" value="HATPase_c"/>
    <property type="match status" value="1"/>
</dbReference>
<keyword evidence="6" id="KW-0547">Nucleotide-binding</keyword>
<dbReference type="FunFam" id="1.10.287.130:FF:000038">
    <property type="entry name" value="Sensory transduction histidine kinase"/>
    <property type="match status" value="1"/>
</dbReference>
<dbReference type="SMART" id="SM00448">
    <property type="entry name" value="REC"/>
    <property type="match status" value="1"/>
</dbReference>
<sequence length="578" mass="63702">MHPLLARQIKKKLPGKDISSGPWADFVAAVDAAYQQADQEREFVERTLDVVSGELTQANEQIRRDADNRLRDLSRYYEQTLELQQGMIVCFRKEAGVFVHTLCRGVLATRLGWTAEKVEHHQLGDFLPPERVAELSKVYEQAWSGEAVTWEGVGANEDLWYLAQLQPRFQDGAVTEVILSAVESSELKRSEAALRLAKEKAESADRAKSDFLAVMSHEIRTPMNSVIGFTSLLRETPLNSDQERYVHMIENSGEGLLDIINDVLDISKIEAGRLELSMEPVDAVLVANDVVEMMRARADTKAVQLSVTTLTRIPHFVHCDRARLRQVLVNLVGNAVKFTSQGSVRVELSYAHEGHVFTGRVVDTGIGIPEDSIERLFKPFSQVDSSTTRNYGGTGLGLVICRRLCEALGGGITVTSTPGEGSSFEFSMRAEEAADPIAAIQQTAAAPARDAADDPLILVVDDNPTNRRVAGLMLETSGYRRLDFAVTGEEAVEKAKTQSYDLIFMDIEMPGMDGVETTGMIRALPRVTATKPWIVGLSANVMKETRERGAHAGMNRFLSKPVKRDTVVEAVASRGNSD</sequence>
<accession>A0AAE9ZSZ9</accession>
<dbReference type="Gene3D" id="3.40.50.2300">
    <property type="match status" value="1"/>
</dbReference>
<keyword evidence="8 15" id="KW-0067">ATP-binding</keyword>
<dbReference type="InterPro" id="IPR011006">
    <property type="entry name" value="CheY-like_superfamily"/>
</dbReference>
<evidence type="ECO:0000256" key="11">
    <source>
        <dbReference type="ARBA" id="ARBA00023306"/>
    </source>
</evidence>
<dbReference type="PRINTS" id="PR00344">
    <property type="entry name" value="BCTRLSENSOR"/>
</dbReference>
<dbReference type="Gene3D" id="3.30.565.10">
    <property type="entry name" value="Histidine kinase-like ATPase, C-terminal domain"/>
    <property type="match status" value="1"/>
</dbReference>
<organism evidence="15 16">
    <name type="scientific">Synoicihabitans lomoniglobus</name>
    <dbReference type="NCBI Taxonomy" id="2909285"/>
    <lineage>
        <taxon>Bacteria</taxon>
        <taxon>Pseudomonadati</taxon>
        <taxon>Verrucomicrobiota</taxon>
        <taxon>Opitutia</taxon>
        <taxon>Opitutales</taxon>
        <taxon>Opitutaceae</taxon>
        <taxon>Synoicihabitans</taxon>
    </lineage>
</organism>
<feature type="domain" description="Histidine kinase" evidence="13">
    <location>
        <begin position="214"/>
        <end position="432"/>
    </location>
</feature>
<evidence type="ECO:0000256" key="10">
    <source>
        <dbReference type="ARBA" id="ARBA00023136"/>
    </source>
</evidence>
<name>A0AAE9ZSZ9_9BACT</name>
<dbReference type="GO" id="GO:0016020">
    <property type="term" value="C:membrane"/>
    <property type="evidence" value="ECO:0007669"/>
    <property type="project" value="UniProtKB-SubCell"/>
</dbReference>
<dbReference type="RefSeq" id="WP_330929934.1">
    <property type="nucleotide sequence ID" value="NZ_CP119075.1"/>
</dbReference>
<dbReference type="InterPro" id="IPR036097">
    <property type="entry name" value="HisK_dim/P_sf"/>
</dbReference>
<evidence type="ECO:0000256" key="4">
    <source>
        <dbReference type="ARBA" id="ARBA00022553"/>
    </source>
</evidence>
<evidence type="ECO:0000256" key="8">
    <source>
        <dbReference type="ARBA" id="ARBA00022840"/>
    </source>
</evidence>
<dbReference type="SMART" id="SM00388">
    <property type="entry name" value="HisKA"/>
    <property type="match status" value="1"/>
</dbReference>
<evidence type="ECO:0000256" key="3">
    <source>
        <dbReference type="ARBA" id="ARBA00012438"/>
    </source>
</evidence>
<feature type="modified residue" description="4-aspartylphosphate" evidence="12">
    <location>
        <position position="506"/>
    </location>
</feature>
<keyword evidence="16" id="KW-1185">Reference proteome</keyword>
<dbReference type="Gene3D" id="1.10.287.130">
    <property type="match status" value="1"/>
</dbReference>
<dbReference type="InterPro" id="IPR001789">
    <property type="entry name" value="Sig_transdc_resp-reg_receiver"/>
</dbReference>
<dbReference type="GO" id="GO:0000155">
    <property type="term" value="F:phosphorelay sensor kinase activity"/>
    <property type="evidence" value="ECO:0007669"/>
    <property type="project" value="InterPro"/>
</dbReference>
<dbReference type="InterPro" id="IPR003594">
    <property type="entry name" value="HATPase_dom"/>
</dbReference>
<dbReference type="SUPFAM" id="SSF47384">
    <property type="entry name" value="Homodimeric domain of signal transducing histidine kinase"/>
    <property type="match status" value="1"/>
</dbReference>
<dbReference type="KEGG" id="slom:PXH66_20090"/>
<dbReference type="CDD" id="cd17546">
    <property type="entry name" value="REC_hyHK_CKI1_RcsC-like"/>
    <property type="match status" value="1"/>
</dbReference>
<keyword evidence="10" id="KW-0472">Membrane</keyword>
<dbReference type="GO" id="GO:0005524">
    <property type="term" value="F:ATP binding"/>
    <property type="evidence" value="ECO:0007669"/>
    <property type="project" value="UniProtKB-KW"/>
</dbReference>
<evidence type="ECO:0000256" key="2">
    <source>
        <dbReference type="ARBA" id="ARBA00004370"/>
    </source>
</evidence>
<evidence type="ECO:0000256" key="1">
    <source>
        <dbReference type="ARBA" id="ARBA00000085"/>
    </source>
</evidence>
<dbReference type="EC" id="2.7.13.3" evidence="3"/>
<evidence type="ECO:0000256" key="12">
    <source>
        <dbReference type="PROSITE-ProRule" id="PRU00169"/>
    </source>
</evidence>
<dbReference type="InterPro" id="IPR004358">
    <property type="entry name" value="Sig_transdc_His_kin-like_C"/>
</dbReference>
<dbReference type="CDD" id="cd16922">
    <property type="entry name" value="HATPase_EvgS-ArcB-TorS-like"/>
    <property type="match status" value="1"/>
</dbReference>
<keyword evidence="9" id="KW-0902">Two-component regulatory system</keyword>
<evidence type="ECO:0000256" key="9">
    <source>
        <dbReference type="ARBA" id="ARBA00023012"/>
    </source>
</evidence>
<dbReference type="InterPro" id="IPR005467">
    <property type="entry name" value="His_kinase_dom"/>
</dbReference>
<protein>
    <recommendedName>
        <fullName evidence="3">histidine kinase</fullName>
        <ecNumber evidence="3">2.7.13.3</ecNumber>
    </recommendedName>
</protein>
<evidence type="ECO:0000256" key="7">
    <source>
        <dbReference type="ARBA" id="ARBA00022777"/>
    </source>
</evidence>
<dbReference type="Proteomes" id="UP001218638">
    <property type="component" value="Chromosome"/>
</dbReference>
<dbReference type="PROSITE" id="PS50110">
    <property type="entry name" value="RESPONSE_REGULATORY"/>
    <property type="match status" value="1"/>
</dbReference>
<dbReference type="EMBL" id="CP119075">
    <property type="protein sequence ID" value="WED64650.1"/>
    <property type="molecule type" value="Genomic_DNA"/>
</dbReference>
<dbReference type="SMART" id="SM00387">
    <property type="entry name" value="HATPase_c"/>
    <property type="match status" value="1"/>
</dbReference>
<dbReference type="SUPFAM" id="SSF52172">
    <property type="entry name" value="CheY-like"/>
    <property type="match status" value="1"/>
</dbReference>
<dbReference type="Pfam" id="PF00512">
    <property type="entry name" value="HisKA"/>
    <property type="match status" value="1"/>
</dbReference>
<evidence type="ECO:0000313" key="16">
    <source>
        <dbReference type="Proteomes" id="UP001218638"/>
    </source>
</evidence>
<feature type="domain" description="Response regulatory" evidence="14">
    <location>
        <begin position="456"/>
        <end position="575"/>
    </location>
</feature>
<dbReference type="FunFam" id="3.30.565.10:FF:000010">
    <property type="entry name" value="Sensor histidine kinase RcsC"/>
    <property type="match status" value="1"/>
</dbReference>
<evidence type="ECO:0000313" key="15">
    <source>
        <dbReference type="EMBL" id="WED64650.1"/>
    </source>
</evidence>
<dbReference type="PANTHER" id="PTHR45339:SF1">
    <property type="entry name" value="HYBRID SIGNAL TRANSDUCTION HISTIDINE KINASE J"/>
    <property type="match status" value="1"/>
</dbReference>
<dbReference type="InterPro" id="IPR036890">
    <property type="entry name" value="HATPase_C_sf"/>
</dbReference>
<dbReference type="PROSITE" id="PS50109">
    <property type="entry name" value="HIS_KIN"/>
    <property type="match status" value="1"/>
</dbReference>
<dbReference type="AlphaFoldDB" id="A0AAE9ZSZ9"/>
<evidence type="ECO:0000256" key="5">
    <source>
        <dbReference type="ARBA" id="ARBA00022679"/>
    </source>
</evidence>
<evidence type="ECO:0000259" key="14">
    <source>
        <dbReference type="PROSITE" id="PS50110"/>
    </source>
</evidence>
<comment type="catalytic activity">
    <reaction evidence="1">
        <text>ATP + protein L-histidine = ADP + protein N-phospho-L-histidine.</text>
        <dbReference type="EC" id="2.7.13.3"/>
    </reaction>
</comment>
<dbReference type="Pfam" id="PF00072">
    <property type="entry name" value="Response_reg"/>
    <property type="match status" value="1"/>
</dbReference>
<keyword evidence="4 12" id="KW-0597">Phosphoprotein</keyword>
<dbReference type="Gene3D" id="3.30.450.20">
    <property type="entry name" value="PAS domain"/>
    <property type="match status" value="1"/>
</dbReference>
<keyword evidence="11" id="KW-0131">Cell cycle</keyword>
<dbReference type="SUPFAM" id="SSF55874">
    <property type="entry name" value="ATPase domain of HSP90 chaperone/DNA topoisomerase II/histidine kinase"/>
    <property type="match status" value="1"/>
</dbReference>
<proteinExistence type="predicted"/>
<evidence type="ECO:0000256" key="6">
    <source>
        <dbReference type="ARBA" id="ARBA00022741"/>
    </source>
</evidence>
<dbReference type="InterPro" id="IPR003661">
    <property type="entry name" value="HisK_dim/P_dom"/>
</dbReference>
<dbReference type="CDD" id="cd00082">
    <property type="entry name" value="HisKA"/>
    <property type="match status" value="1"/>
</dbReference>
<evidence type="ECO:0000259" key="13">
    <source>
        <dbReference type="PROSITE" id="PS50109"/>
    </source>
</evidence>